<dbReference type="AlphaFoldDB" id="A0A2U1LYD8"/>
<dbReference type="OrthoDB" id="1653568at2759"/>
<dbReference type="Proteomes" id="UP000245207">
    <property type="component" value="Unassembled WGS sequence"/>
</dbReference>
<evidence type="ECO:0000313" key="3">
    <source>
        <dbReference type="Proteomes" id="UP000245207"/>
    </source>
</evidence>
<evidence type="ECO:0000313" key="2">
    <source>
        <dbReference type="EMBL" id="PWA54019.1"/>
    </source>
</evidence>
<gene>
    <name evidence="2" type="ORF">CTI12_AA439800</name>
</gene>
<comment type="caution">
    <text evidence="2">The sequence shown here is derived from an EMBL/GenBank/DDBJ whole genome shotgun (WGS) entry which is preliminary data.</text>
</comment>
<name>A0A2U1LYD8_ARTAN</name>
<sequence>MATRLLFASVPKSNPSTKQSQHRTPFSAVATSRFLHISRLQASRILETIYEEETNVSNEGMKEVAASFSMSNRSTCLGQMPKNMSTNFDKFQCAQRTSSFMASLLCILDDLP</sequence>
<accession>A0A2U1LYD8</accession>
<feature type="region of interest" description="Disordered" evidence="1">
    <location>
        <begin position="1"/>
        <end position="25"/>
    </location>
</feature>
<keyword evidence="3" id="KW-1185">Reference proteome</keyword>
<dbReference type="EMBL" id="PKPP01007223">
    <property type="protein sequence ID" value="PWA54019.1"/>
    <property type="molecule type" value="Genomic_DNA"/>
</dbReference>
<evidence type="ECO:0000256" key="1">
    <source>
        <dbReference type="SAM" id="MobiDB-lite"/>
    </source>
</evidence>
<organism evidence="2 3">
    <name type="scientific">Artemisia annua</name>
    <name type="common">Sweet wormwood</name>
    <dbReference type="NCBI Taxonomy" id="35608"/>
    <lineage>
        <taxon>Eukaryota</taxon>
        <taxon>Viridiplantae</taxon>
        <taxon>Streptophyta</taxon>
        <taxon>Embryophyta</taxon>
        <taxon>Tracheophyta</taxon>
        <taxon>Spermatophyta</taxon>
        <taxon>Magnoliopsida</taxon>
        <taxon>eudicotyledons</taxon>
        <taxon>Gunneridae</taxon>
        <taxon>Pentapetalae</taxon>
        <taxon>asterids</taxon>
        <taxon>campanulids</taxon>
        <taxon>Asterales</taxon>
        <taxon>Asteraceae</taxon>
        <taxon>Asteroideae</taxon>
        <taxon>Anthemideae</taxon>
        <taxon>Artemisiinae</taxon>
        <taxon>Artemisia</taxon>
    </lineage>
</organism>
<feature type="compositionally biased region" description="Polar residues" evidence="1">
    <location>
        <begin position="11"/>
        <end position="24"/>
    </location>
</feature>
<proteinExistence type="predicted"/>
<protein>
    <submittedName>
        <fullName evidence="2">Uncharacterized protein</fullName>
    </submittedName>
</protein>
<reference evidence="2 3" key="1">
    <citation type="journal article" date="2018" name="Mol. Plant">
        <title>The genome of Artemisia annua provides insight into the evolution of Asteraceae family and artemisinin biosynthesis.</title>
        <authorList>
            <person name="Shen Q."/>
            <person name="Zhang L."/>
            <person name="Liao Z."/>
            <person name="Wang S."/>
            <person name="Yan T."/>
            <person name="Shi P."/>
            <person name="Liu M."/>
            <person name="Fu X."/>
            <person name="Pan Q."/>
            <person name="Wang Y."/>
            <person name="Lv Z."/>
            <person name="Lu X."/>
            <person name="Zhang F."/>
            <person name="Jiang W."/>
            <person name="Ma Y."/>
            <person name="Chen M."/>
            <person name="Hao X."/>
            <person name="Li L."/>
            <person name="Tang Y."/>
            <person name="Lv G."/>
            <person name="Zhou Y."/>
            <person name="Sun X."/>
            <person name="Brodelius P.E."/>
            <person name="Rose J.K.C."/>
            <person name="Tang K."/>
        </authorList>
    </citation>
    <scope>NUCLEOTIDE SEQUENCE [LARGE SCALE GENOMIC DNA]</scope>
    <source>
        <strain evidence="3">cv. Huhao1</strain>
        <tissue evidence="2">Leaf</tissue>
    </source>
</reference>